<keyword evidence="7 18" id="KW-0444">Lipid biosynthesis</keyword>
<sequence length="249" mass="27032">MAKKAAADSFRSEEAGSDQASLLKQDQQKQAMYLAQETGHFSLVKAMHLADAITLLNGLSGFMSILHSMKYSADSAVARPASMSNLWLAFAFIPLGLLADLFDGKVARWRGKSSLMGQELDSLADLVTFGVAPAAIAFSVGYRTAVDQLLLTFYVLCGLTRLARFNVTVQMLPKDKTGKSKYFEGVPVPFACFTSSTFLAYWSYTGQIGKVIPYGTSLTGSILEFHPTVLIYVVCGILMVSKTLKVPKP</sequence>
<dbReference type="EMBL" id="LFJN01000003">
    <property type="protein sequence ID" value="KPI44306.1"/>
    <property type="molecule type" value="Genomic_DNA"/>
</dbReference>
<evidence type="ECO:0000256" key="13">
    <source>
        <dbReference type="ARBA" id="ARBA00023136"/>
    </source>
</evidence>
<dbReference type="InterPro" id="IPR004533">
    <property type="entry name" value="CDP-diaglyc--ser_O-PTrfase"/>
</dbReference>
<keyword evidence="15 18" id="KW-1208">Phospholipid metabolism</keyword>
<evidence type="ECO:0000256" key="12">
    <source>
        <dbReference type="ARBA" id="ARBA00023098"/>
    </source>
</evidence>
<organism evidence="22 23">
    <name type="scientific">Cyphellophora attinorum</name>
    <dbReference type="NCBI Taxonomy" id="1664694"/>
    <lineage>
        <taxon>Eukaryota</taxon>
        <taxon>Fungi</taxon>
        <taxon>Dikarya</taxon>
        <taxon>Ascomycota</taxon>
        <taxon>Pezizomycotina</taxon>
        <taxon>Eurotiomycetes</taxon>
        <taxon>Chaetothyriomycetidae</taxon>
        <taxon>Chaetothyriales</taxon>
        <taxon>Cyphellophoraceae</taxon>
        <taxon>Cyphellophora</taxon>
    </lineage>
</organism>
<keyword evidence="8 18" id="KW-0808">Transferase</keyword>
<evidence type="ECO:0000256" key="7">
    <source>
        <dbReference type="ARBA" id="ARBA00022516"/>
    </source>
</evidence>
<evidence type="ECO:0000256" key="21">
    <source>
        <dbReference type="SAM" id="Phobius"/>
    </source>
</evidence>
<evidence type="ECO:0000256" key="5">
    <source>
        <dbReference type="ARBA" id="ARBA00013174"/>
    </source>
</evidence>
<dbReference type="VEuPathDB" id="FungiDB:AB675_8422"/>
<dbReference type="Pfam" id="PF01066">
    <property type="entry name" value="CDP-OH_P_transf"/>
    <property type="match status" value="1"/>
</dbReference>
<dbReference type="InterPro" id="IPR043130">
    <property type="entry name" value="CDP-OH_PTrfase_TM_dom"/>
</dbReference>
<proteinExistence type="inferred from homology"/>
<dbReference type="InterPro" id="IPR016271">
    <property type="entry name" value="CDP-diaglyc--ser_O-PTrfase_fun"/>
</dbReference>
<dbReference type="OrthoDB" id="448573at2759"/>
<feature type="transmembrane region" description="Helical" evidence="21">
    <location>
        <begin position="123"/>
        <end position="142"/>
    </location>
</feature>
<accession>A0A0N1H9I3</accession>
<comment type="caution">
    <text evidence="22">The sequence shown here is derived from an EMBL/GenBank/DDBJ whole genome shotgun (WGS) entry which is preliminary data.</text>
</comment>
<dbReference type="STRING" id="1664694.A0A0N1H9I3"/>
<protein>
    <recommendedName>
        <fullName evidence="6 18">CDP-diacylglycerol--serine O-phosphatidyltransferase</fullName>
        <ecNumber evidence="5 18">2.7.8.8</ecNumber>
    </recommendedName>
    <alternativeName>
        <fullName evidence="16 18">Phosphatidylserine synthase</fullName>
    </alternativeName>
</protein>
<dbReference type="InterPro" id="IPR000462">
    <property type="entry name" value="CDP-OH_P_trans"/>
</dbReference>
<feature type="transmembrane region" description="Helical" evidence="21">
    <location>
        <begin position="148"/>
        <end position="167"/>
    </location>
</feature>
<feature type="transmembrane region" description="Helical" evidence="21">
    <location>
        <begin position="86"/>
        <end position="102"/>
    </location>
</feature>
<evidence type="ECO:0000313" key="22">
    <source>
        <dbReference type="EMBL" id="KPI44306.1"/>
    </source>
</evidence>
<evidence type="ECO:0000256" key="3">
    <source>
        <dbReference type="ARBA" id="ARBA00005189"/>
    </source>
</evidence>
<feature type="transmembrane region" description="Helical" evidence="21">
    <location>
        <begin position="225"/>
        <end position="244"/>
    </location>
</feature>
<reference evidence="22 23" key="1">
    <citation type="submission" date="2015-06" db="EMBL/GenBank/DDBJ databases">
        <title>Draft genome of the ant-associated black yeast Phialophora attae CBS 131958.</title>
        <authorList>
            <person name="Moreno L.F."/>
            <person name="Stielow B.J."/>
            <person name="de Hoog S."/>
            <person name="Vicente V.A."/>
            <person name="Weiss V.A."/>
            <person name="de Vries M."/>
            <person name="Cruz L.M."/>
            <person name="Souza E.M."/>
        </authorList>
    </citation>
    <scope>NUCLEOTIDE SEQUENCE [LARGE SCALE GENOMIC DNA]</scope>
    <source>
        <strain evidence="22 23">CBS 131958</strain>
    </source>
</reference>
<evidence type="ECO:0000256" key="1">
    <source>
        <dbReference type="ARBA" id="ARBA00000287"/>
    </source>
</evidence>
<comment type="similarity">
    <text evidence="4 18 19">Belongs to the CDP-alcohol phosphatidyltransferase class-I family.</text>
</comment>
<dbReference type="EC" id="2.7.8.8" evidence="5 18"/>
<dbReference type="GeneID" id="28740747"/>
<dbReference type="PROSITE" id="PS00379">
    <property type="entry name" value="CDP_ALCOHOL_P_TRANSF"/>
    <property type="match status" value="1"/>
</dbReference>
<dbReference type="GO" id="GO:0005789">
    <property type="term" value="C:endoplasmic reticulum membrane"/>
    <property type="evidence" value="ECO:0007669"/>
    <property type="project" value="UniProtKB-SubCell"/>
</dbReference>
<keyword evidence="11 21" id="KW-1133">Transmembrane helix</keyword>
<evidence type="ECO:0000256" key="18">
    <source>
        <dbReference type="PIRNR" id="PIRNR000852"/>
    </source>
</evidence>
<evidence type="ECO:0000313" key="23">
    <source>
        <dbReference type="Proteomes" id="UP000038010"/>
    </source>
</evidence>
<keyword evidence="14 18" id="KW-0594">Phospholipid biosynthesis</keyword>
<evidence type="ECO:0000256" key="15">
    <source>
        <dbReference type="ARBA" id="ARBA00023264"/>
    </source>
</evidence>
<dbReference type="GO" id="GO:0006659">
    <property type="term" value="P:phosphatidylserine biosynthetic process"/>
    <property type="evidence" value="ECO:0007669"/>
    <property type="project" value="UniProtKB-UniRule"/>
</dbReference>
<comment type="subcellular location">
    <subcellularLocation>
        <location evidence="2">Endoplasmic reticulum membrane</location>
        <topology evidence="2">Multi-pass membrane protein</topology>
    </subcellularLocation>
</comment>
<feature type="region of interest" description="Disordered" evidence="20">
    <location>
        <begin position="1"/>
        <end position="21"/>
    </location>
</feature>
<evidence type="ECO:0000256" key="8">
    <source>
        <dbReference type="ARBA" id="ARBA00022679"/>
    </source>
</evidence>
<keyword evidence="9 21" id="KW-0812">Transmembrane</keyword>
<dbReference type="NCBIfam" id="TIGR00473">
    <property type="entry name" value="pssA"/>
    <property type="match status" value="1"/>
</dbReference>
<dbReference type="InterPro" id="IPR050324">
    <property type="entry name" value="CDP-alcohol_PTase-I"/>
</dbReference>
<feature type="transmembrane region" description="Helical" evidence="21">
    <location>
        <begin position="188"/>
        <end position="205"/>
    </location>
</feature>
<evidence type="ECO:0000256" key="20">
    <source>
        <dbReference type="SAM" id="MobiDB-lite"/>
    </source>
</evidence>
<dbReference type="RefSeq" id="XP_018004269.1">
    <property type="nucleotide sequence ID" value="XM_018148867.1"/>
</dbReference>
<comment type="pathway">
    <text evidence="3">Lipid metabolism.</text>
</comment>
<evidence type="ECO:0000256" key="10">
    <source>
        <dbReference type="ARBA" id="ARBA00022824"/>
    </source>
</evidence>
<keyword evidence="13 18" id="KW-0472">Membrane</keyword>
<name>A0A0N1H9I3_9EURO</name>
<gene>
    <name evidence="22" type="ORF">AB675_8422</name>
</gene>
<evidence type="ECO:0000256" key="17">
    <source>
        <dbReference type="ARBA" id="ARBA00060701"/>
    </source>
</evidence>
<dbReference type="UniPathway" id="UPA00558">
    <property type="reaction ID" value="UER00615"/>
</dbReference>
<comment type="catalytic activity">
    <reaction evidence="1 18">
        <text>a CDP-1,2-diacyl-sn-glycerol + L-serine = a 1,2-diacyl-sn-glycero-3-phospho-L-serine + CMP + H(+)</text>
        <dbReference type="Rhea" id="RHEA:16913"/>
        <dbReference type="ChEBI" id="CHEBI:15378"/>
        <dbReference type="ChEBI" id="CHEBI:33384"/>
        <dbReference type="ChEBI" id="CHEBI:57262"/>
        <dbReference type="ChEBI" id="CHEBI:58332"/>
        <dbReference type="ChEBI" id="CHEBI:60377"/>
        <dbReference type="EC" id="2.7.8.8"/>
    </reaction>
</comment>
<keyword evidence="10 18" id="KW-0256">Endoplasmic reticulum</keyword>
<keyword evidence="23" id="KW-1185">Reference proteome</keyword>
<evidence type="ECO:0000256" key="9">
    <source>
        <dbReference type="ARBA" id="ARBA00022692"/>
    </source>
</evidence>
<dbReference type="Gene3D" id="1.20.120.1760">
    <property type="match status" value="1"/>
</dbReference>
<dbReference type="AlphaFoldDB" id="A0A0N1H9I3"/>
<evidence type="ECO:0000256" key="2">
    <source>
        <dbReference type="ARBA" id="ARBA00004477"/>
    </source>
</evidence>
<evidence type="ECO:0000256" key="14">
    <source>
        <dbReference type="ARBA" id="ARBA00023209"/>
    </source>
</evidence>
<evidence type="ECO:0000256" key="16">
    <source>
        <dbReference type="ARBA" id="ARBA00032361"/>
    </source>
</evidence>
<dbReference type="PANTHER" id="PTHR14269">
    <property type="entry name" value="CDP-DIACYLGLYCEROL--GLYCEROL-3-PHOSPHATE 3-PHOSPHATIDYLTRANSFERASE-RELATED"/>
    <property type="match status" value="1"/>
</dbReference>
<dbReference type="FunFam" id="1.20.120.1760:FF:000022">
    <property type="entry name" value="CDP-diacylglycerol--serine O-phosphatidyltransferase"/>
    <property type="match status" value="1"/>
</dbReference>
<dbReference type="PANTHER" id="PTHR14269:SF61">
    <property type="entry name" value="CDP-DIACYLGLYCEROL--SERINE O-PHOSPHATIDYLTRANSFERASE"/>
    <property type="match status" value="1"/>
</dbReference>
<dbReference type="PIRSF" id="PIRSF000852">
    <property type="entry name" value="Phosphatidylserine_synth_fun"/>
    <property type="match status" value="1"/>
</dbReference>
<evidence type="ECO:0000256" key="4">
    <source>
        <dbReference type="ARBA" id="ARBA00010441"/>
    </source>
</evidence>
<dbReference type="InterPro" id="IPR048254">
    <property type="entry name" value="CDP_ALCOHOL_P_TRANSF_CS"/>
</dbReference>
<evidence type="ECO:0000256" key="19">
    <source>
        <dbReference type="RuleBase" id="RU003750"/>
    </source>
</evidence>
<keyword evidence="12 18" id="KW-0443">Lipid metabolism</keyword>
<dbReference type="Proteomes" id="UP000038010">
    <property type="component" value="Unassembled WGS sequence"/>
</dbReference>
<comment type="pathway">
    <text evidence="17 18">Phospholipid metabolism; phosphatidylethanolamine biosynthesis; phosphatidylethanolamine from CDP-diacylglycerol: step 1/2.</text>
</comment>
<evidence type="ECO:0000256" key="11">
    <source>
        <dbReference type="ARBA" id="ARBA00022989"/>
    </source>
</evidence>
<dbReference type="GO" id="GO:0003882">
    <property type="term" value="F:CDP-diacylglycerol-serine O-phosphatidyltransferase activity"/>
    <property type="evidence" value="ECO:0007669"/>
    <property type="project" value="UniProtKB-UniRule"/>
</dbReference>
<dbReference type="GO" id="GO:0006646">
    <property type="term" value="P:phosphatidylethanolamine biosynthetic process"/>
    <property type="evidence" value="ECO:0007669"/>
    <property type="project" value="UniProtKB-UniRule"/>
</dbReference>
<evidence type="ECO:0000256" key="6">
    <source>
        <dbReference type="ARBA" id="ARBA00017171"/>
    </source>
</evidence>